<evidence type="ECO:0000256" key="7">
    <source>
        <dbReference type="ARBA" id="ARBA00022692"/>
    </source>
</evidence>
<evidence type="ECO:0000313" key="14">
    <source>
        <dbReference type="EMBL" id="MFD0868266.1"/>
    </source>
</evidence>
<proteinExistence type="inferred from homology"/>
<evidence type="ECO:0000256" key="10">
    <source>
        <dbReference type="ARBA" id="ARBA00023098"/>
    </source>
</evidence>
<keyword evidence="10" id="KW-0443">Lipid metabolism</keyword>
<evidence type="ECO:0000256" key="12">
    <source>
        <dbReference type="SAM" id="Phobius"/>
    </source>
</evidence>
<keyword evidence="5" id="KW-0997">Cell inner membrane</keyword>
<feature type="transmembrane region" description="Helical" evidence="12">
    <location>
        <begin position="70"/>
        <end position="90"/>
    </location>
</feature>
<keyword evidence="8" id="KW-0448">Lipopolysaccharide biosynthesis</keyword>
<comment type="similarity">
    <text evidence="2">Belongs to the EamA transporter family.</text>
</comment>
<dbReference type="Proteomes" id="UP001597120">
    <property type="component" value="Unassembled WGS sequence"/>
</dbReference>
<feature type="transmembrane region" description="Helical" evidence="12">
    <location>
        <begin position="7"/>
        <end position="24"/>
    </location>
</feature>
<dbReference type="SUPFAM" id="SSF103481">
    <property type="entry name" value="Multidrug resistance efflux transporter EmrE"/>
    <property type="match status" value="1"/>
</dbReference>
<keyword evidence="3" id="KW-1003">Cell membrane</keyword>
<dbReference type="Gene3D" id="1.10.3730.20">
    <property type="match status" value="1"/>
</dbReference>
<dbReference type="PANTHER" id="PTHR30561">
    <property type="entry name" value="SMR FAMILY PROTON-DEPENDENT DRUG EFFLUX TRANSPORTER SUGE"/>
    <property type="match status" value="1"/>
</dbReference>
<evidence type="ECO:0000256" key="2">
    <source>
        <dbReference type="ARBA" id="ARBA00007362"/>
    </source>
</evidence>
<protein>
    <submittedName>
        <fullName evidence="14">EamA family transporter</fullName>
    </submittedName>
</protein>
<sequence length="114" mass="12290">MKNLTSYGILLGNIVLLVLGQTLFKLGLQKAGGLIWTKLATSFYIYGGLALYGTATVLWFVVLSRLPLSVAYPLQSIAYVLALLVAGPVFGETITITRWVGIAIILVGVYIVSR</sequence>
<feature type="domain" description="EamA" evidence="13">
    <location>
        <begin position="4"/>
        <end position="113"/>
    </location>
</feature>
<dbReference type="EMBL" id="JBHTIU010000010">
    <property type="protein sequence ID" value="MFD0868266.1"/>
    <property type="molecule type" value="Genomic_DNA"/>
</dbReference>
<keyword evidence="6" id="KW-0441">Lipid A biosynthesis</keyword>
<evidence type="ECO:0000313" key="15">
    <source>
        <dbReference type="Proteomes" id="UP001597120"/>
    </source>
</evidence>
<dbReference type="InterPro" id="IPR000620">
    <property type="entry name" value="EamA_dom"/>
</dbReference>
<feature type="transmembrane region" description="Helical" evidence="12">
    <location>
        <begin position="44"/>
        <end position="63"/>
    </location>
</feature>
<dbReference type="PANTHER" id="PTHR30561:SF9">
    <property type="entry name" value="4-AMINO-4-DEOXY-L-ARABINOSE-PHOSPHOUNDECAPRENOL FLIPPASE SUBUNIT ARNF-RELATED"/>
    <property type="match status" value="1"/>
</dbReference>
<evidence type="ECO:0000256" key="4">
    <source>
        <dbReference type="ARBA" id="ARBA00022516"/>
    </source>
</evidence>
<gene>
    <name evidence="14" type="ORF">ACFQ03_03830</name>
</gene>
<evidence type="ECO:0000256" key="8">
    <source>
        <dbReference type="ARBA" id="ARBA00022985"/>
    </source>
</evidence>
<dbReference type="Pfam" id="PF00892">
    <property type="entry name" value="EamA"/>
    <property type="match status" value="1"/>
</dbReference>
<evidence type="ECO:0000256" key="11">
    <source>
        <dbReference type="ARBA" id="ARBA00023136"/>
    </source>
</evidence>
<name>A0ABW3D6X9_9BACL</name>
<keyword evidence="9 12" id="KW-1133">Transmembrane helix</keyword>
<organism evidence="14 15">
    <name type="scientific">Paenibacillus residui</name>
    <dbReference type="NCBI Taxonomy" id="629724"/>
    <lineage>
        <taxon>Bacteria</taxon>
        <taxon>Bacillati</taxon>
        <taxon>Bacillota</taxon>
        <taxon>Bacilli</taxon>
        <taxon>Bacillales</taxon>
        <taxon>Paenibacillaceae</taxon>
        <taxon>Paenibacillus</taxon>
    </lineage>
</organism>
<dbReference type="RefSeq" id="WP_144934950.1">
    <property type="nucleotide sequence ID" value="NZ_JBHTIU010000010.1"/>
</dbReference>
<feature type="transmembrane region" description="Helical" evidence="12">
    <location>
        <begin position="96"/>
        <end position="113"/>
    </location>
</feature>
<comment type="caution">
    <text evidence="14">The sequence shown here is derived from an EMBL/GenBank/DDBJ whole genome shotgun (WGS) entry which is preliminary data.</text>
</comment>
<dbReference type="InterPro" id="IPR000390">
    <property type="entry name" value="Small_drug/metabolite_transptr"/>
</dbReference>
<reference evidence="15" key="1">
    <citation type="journal article" date="2019" name="Int. J. Syst. Evol. Microbiol.">
        <title>The Global Catalogue of Microorganisms (GCM) 10K type strain sequencing project: providing services to taxonomists for standard genome sequencing and annotation.</title>
        <authorList>
            <consortium name="The Broad Institute Genomics Platform"/>
            <consortium name="The Broad Institute Genome Sequencing Center for Infectious Disease"/>
            <person name="Wu L."/>
            <person name="Ma J."/>
        </authorList>
    </citation>
    <scope>NUCLEOTIDE SEQUENCE [LARGE SCALE GENOMIC DNA]</scope>
    <source>
        <strain evidence="15">CCUG 57263</strain>
    </source>
</reference>
<evidence type="ECO:0000259" key="13">
    <source>
        <dbReference type="Pfam" id="PF00892"/>
    </source>
</evidence>
<dbReference type="InterPro" id="IPR037185">
    <property type="entry name" value="EmrE-like"/>
</dbReference>
<evidence type="ECO:0000256" key="1">
    <source>
        <dbReference type="ARBA" id="ARBA00004651"/>
    </source>
</evidence>
<keyword evidence="7 12" id="KW-0812">Transmembrane</keyword>
<comment type="subcellular location">
    <subcellularLocation>
        <location evidence="1">Cell membrane</location>
        <topology evidence="1">Multi-pass membrane protein</topology>
    </subcellularLocation>
</comment>
<evidence type="ECO:0000256" key="9">
    <source>
        <dbReference type="ARBA" id="ARBA00022989"/>
    </source>
</evidence>
<evidence type="ECO:0000256" key="3">
    <source>
        <dbReference type="ARBA" id="ARBA00022475"/>
    </source>
</evidence>
<keyword evidence="11 12" id="KW-0472">Membrane</keyword>
<evidence type="ECO:0000256" key="5">
    <source>
        <dbReference type="ARBA" id="ARBA00022519"/>
    </source>
</evidence>
<evidence type="ECO:0000256" key="6">
    <source>
        <dbReference type="ARBA" id="ARBA00022556"/>
    </source>
</evidence>
<accession>A0ABW3D6X9</accession>
<keyword evidence="4" id="KW-0444">Lipid biosynthesis</keyword>
<keyword evidence="15" id="KW-1185">Reference proteome</keyword>